<dbReference type="Proteomes" id="UP000828390">
    <property type="component" value="Unassembled WGS sequence"/>
</dbReference>
<dbReference type="InterPro" id="IPR035976">
    <property type="entry name" value="Sushi/SCR/CCP_sf"/>
</dbReference>
<evidence type="ECO:0000313" key="5">
    <source>
        <dbReference type="Proteomes" id="UP000828390"/>
    </source>
</evidence>
<evidence type="ECO:0000256" key="1">
    <source>
        <dbReference type="ARBA" id="ARBA00023157"/>
    </source>
</evidence>
<dbReference type="InterPro" id="IPR000436">
    <property type="entry name" value="Sushi_SCR_CCP_dom"/>
</dbReference>
<feature type="domain" description="Sushi" evidence="3">
    <location>
        <begin position="2"/>
        <end position="59"/>
    </location>
</feature>
<dbReference type="PROSITE" id="PS50923">
    <property type="entry name" value="SUSHI"/>
    <property type="match status" value="1"/>
</dbReference>
<keyword evidence="1 2" id="KW-1015">Disulfide bond</keyword>
<dbReference type="Pfam" id="PF00084">
    <property type="entry name" value="Sushi"/>
    <property type="match status" value="1"/>
</dbReference>
<keyword evidence="2" id="KW-0768">Sushi</keyword>
<accession>A0A9D4H624</accession>
<dbReference type="Gene3D" id="2.10.70.10">
    <property type="entry name" value="Complement Module, domain 1"/>
    <property type="match status" value="1"/>
</dbReference>
<comment type="caution">
    <text evidence="2">Lacks conserved residue(s) required for the propagation of feature annotation.</text>
</comment>
<organism evidence="4 5">
    <name type="scientific">Dreissena polymorpha</name>
    <name type="common">Zebra mussel</name>
    <name type="synonym">Mytilus polymorpha</name>
    <dbReference type="NCBI Taxonomy" id="45954"/>
    <lineage>
        <taxon>Eukaryota</taxon>
        <taxon>Metazoa</taxon>
        <taxon>Spiralia</taxon>
        <taxon>Lophotrochozoa</taxon>
        <taxon>Mollusca</taxon>
        <taxon>Bivalvia</taxon>
        <taxon>Autobranchia</taxon>
        <taxon>Heteroconchia</taxon>
        <taxon>Euheterodonta</taxon>
        <taxon>Imparidentia</taxon>
        <taxon>Neoheterodontei</taxon>
        <taxon>Myida</taxon>
        <taxon>Dreissenoidea</taxon>
        <taxon>Dreissenidae</taxon>
        <taxon>Dreissena</taxon>
    </lineage>
</organism>
<dbReference type="SMART" id="SM00032">
    <property type="entry name" value="CCP"/>
    <property type="match status" value="1"/>
</dbReference>
<proteinExistence type="predicted"/>
<protein>
    <recommendedName>
        <fullName evidence="3">Sushi domain-containing protein</fullName>
    </recommendedName>
</protein>
<comment type="caution">
    <text evidence="4">The sequence shown here is derived from an EMBL/GenBank/DDBJ whole genome shotgun (WGS) entry which is preliminary data.</text>
</comment>
<keyword evidence="5" id="KW-1185">Reference proteome</keyword>
<reference evidence="4" key="1">
    <citation type="journal article" date="2019" name="bioRxiv">
        <title>The Genome of the Zebra Mussel, Dreissena polymorpha: A Resource for Invasive Species Research.</title>
        <authorList>
            <person name="McCartney M.A."/>
            <person name="Auch B."/>
            <person name="Kono T."/>
            <person name="Mallez S."/>
            <person name="Zhang Y."/>
            <person name="Obille A."/>
            <person name="Becker A."/>
            <person name="Abrahante J.E."/>
            <person name="Garbe J."/>
            <person name="Badalamenti J.P."/>
            <person name="Herman A."/>
            <person name="Mangelson H."/>
            <person name="Liachko I."/>
            <person name="Sullivan S."/>
            <person name="Sone E.D."/>
            <person name="Koren S."/>
            <person name="Silverstein K.A.T."/>
            <person name="Beckman K.B."/>
            <person name="Gohl D.M."/>
        </authorList>
    </citation>
    <scope>NUCLEOTIDE SEQUENCE</scope>
    <source>
        <strain evidence="4">Duluth1</strain>
        <tissue evidence="4">Whole animal</tissue>
    </source>
</reference>
<dbReference type="SUPFAM" id="SSF57535">
    <property type="entry name" value="Complement control module/SCR domain"/>
    <property type="match status" value="1"/>
</dbReference>
<evidence type="ECO:0000259" key="3">
    <source>
        <dbReference type="PROSITE" id="PS50923"/>
    </source>
</evidence>
<dbReference type="CDD" id="cd00033">
    <property type="entry name" value="CCP"/>
    <property type="match status" value="1"/>
</dbReference>
<name>A0A9D4H624_DREPO</name>
<sequence>MTDCGHLWAPQHGSVTHTTTTYGSTATISCLTGYILRGSGIVTCDSNGHWGSTGQTCSTVGE</sequence>
<reference evidence="4" key="2">
    <citation type="submission" date="2020-11" db="EMBL/GenBank/DDBJ databases">
        <authorList>
            <person name="McCartney M.A."/>
            <person name="Auch B."/>
            <person name="Kono T."/>
            <person name="Mallez S."/>
            <person name="Becker A."/>
            <person name="Gohl D.M."/>
            <person name="Silverstein K.A.T."/>
            <person name="Koren S."/>
            <person name="Bechman K.B."/>
            <person name="Herman A."/>
            <person name="Abrahante J.E."/>
            <person name="Garbe J."/>
        </authorList>
    </citation>
    <scope>NUCLEOTIDE SEQUENCE</scope>
    <source>
        <strain evidence="4">Duluth1</strain>
        <tissue evidence="4">Whole animal</tissue>
    </source>
</reference>
<dbReference type="EMBL" id="JAIWYP010000004">
    <property type="protein sequence ID" value="KAH3830251.1"/>
    <property type="molecule type" value="Genomic_DNA"/>
</dbReference>
<evidence type="ECO:0000313" key="4">
    <source>
        <dbReference type="EMBL" id="KAH3830251.1"/>
    </source>
</evidence>
<feature type="disulfide bond" evidence="2">
    <location>
        <begin position="30"/>
        <end position="57"/>
    </location>
</feature>
<dbReference type="AlphaFoldDB" id="A0A9D4H624"/>
<evidence type="ECO:0000256" key="2">
    <source>
        <dbReference type="PROSITE-ProRule" id="PRU00302"/>
    </source>
</evidence>
<gene>
    <name evidence="4" type="ORF">DPMN_103492</name>
</gene>